<dbReference type="InterPro" id="IPR042525">
    <property type="entry name" value="Rad52_Rad59_Rad22_sf"/>
</dbReference>
<dbReference type="InterPro" id="IPR041247">
    <property type="entry name" value="Rad52_fam"/>
</dbReference>
<feature type="compositionally biased region" description="Low complexity" evidence="5">
    <location>
        <begin position="339"/>
        <end position="376"/>
    </location>
</feature>
<accession>A0A2X0M6S1</accession>
<evidence type="ECO:0000256" key="3">
    <source>
        <dbReference type="ARBA" id="ARBA00023172"/>
    </source>
</evidence>
<feature type="region of interest" description="Disordered" evidence="5">
    <location>
        <begin position="588"/>
        <end position="615"/>
    </location>
</feature>
<dbReference type="GO" id="GO:0000724">
    <property type="term" value="P:double-strand break repair via homologous recombination"/>
    <property type="evidence" value="ECO:0007669"/>
    <property type="project" value="TreeGrafter"/>
</dbReference>
<comment type="similarity">
    <text evidence="1">Belongs to the RAD52 family.</text>
</comment>
<dbReference type="PANTHER" id="PTHR12132:SF1">
    <property type="entry name" value="DNA REPAIR PROTEIN RAD52 HOMOLOG"/>
    <property type="match status" value="1"/>
</dbReference>
<dbReference type="STRING" id="796604.A0A2X0M6S1"/>
<dbReference type="GO" id="GO:0003697">
    <property type="term" value="F:single-stranded DNA binding"/>
    <property type="evidence" value="ECO:0007669"/>
    <property type="project" value="UniProtKB-ARBA"/>
</dbReference>
<keyword evidence="7" id="KW-1185">Reference proteome</keyword>
<dbReference type="SUPFAM" id="SSF54768">
    <property type="entry name" value="dsRNA-binding domain-like"/>
    <property type="match status" value="2"/>
</dbReference>
<sequence length="615" mass="65988">MDSDECDHKLIKRLVPQWLPTPQATVHPTSTTTATAAHAHAPATTTTITLKSPPFSNLNSASSTLTALTCASTASTKTHALAMTKPEPNANANADVEAKSLPPHHHLHPSTYQLDPVKWQLDTQRMLNKTLGPEFISTRAGPGGSKLTYIEGWKLINLANEVFGFNGQSPRRQRGEGRFCAHSRHSSDTTTGWYSSVKELTIDYIDFIEKTERYNVSASAIVNVRMPDGAYHEDVGCGSAENQKTKSAALDKAKKEAVTDGLKRALRSFGKLMGNCVYDKHYVFEAEKMTKTKPKVDFKNIYRPAYDAEMEEKARKKSLENDNENAPAQDIKKITKGGPSAAPAPMRAPALPARATTTLSATRVPPAAPTRAPLAPMQTNQTPKPTSLQPTKPTVKGECPASDPFSADDTFALQGMDLDASTYLGTGTNVVHEGDSGFSEGGLFDAAAEVKSGNNGGPQAAHTSSGLDHGALRLNEKEEAGKKRMRTEEMEMKRQAALLRQQQKSMNQQQQFRSPPNAGSAGLQRSKTVGNPSTNTAKPITVQAGTLPTINVGTGGTKTSPGSSGKGAPVSGPTTFVSARTMKRTLIDEPYETVTTHGVSVRPAPIDPSKRPRPA</sequence>
<evidence type="ECO:0000256" key="5">
    <source>
        <dbReference type="SAM" id="MobiDB-lite"/>
    </source>
</evidence>
<keyword evidence="3" id="KW-0233">DNA recombination</keyword>
<keyword evidence="4" id="KW-0234">DNA repair</keyword>
<dbReference type="FunFam" id="3.30.390.80:FF:000001">
    <property type="entry name" value="DNA repair protein RAD52 homolog"/>
    <property type="match status" value="1"/>
</dbReference>
<evidence type="ECO:0000256" key="2">
    <source>
        <dbReference type="ARBA" id="ARBA00022763"/>
    </source>
</evidence>
<feature type="compositionally biased region" description="Polar residues" evidence="5">
    <location>
        <begin position="377"/>
        <end position="392"/>
    </location>
</feature>
<evidence type="ECO:0000256" key="4">
    <source>
        <dbReference type="ARBA" id="ARBA00023204"/>
    </source>
</evidence>
<organism evidence="6 7">
    <name type="scientific">Microbotryum silenes-dioicae</name>
    <dbReference type="NCBI Taxonomy" id="796604"/>
    <lineage>
        <taxon>Eukaryota</taxon>
        <taxon>Fungi</taxon>
        <taxon>Dikarya</taxon>
        <taxon>Basidiomycota</taxon>
        <taxon>Pucciniomycotina</taxon>
        <taxon>Microbotryomycetes</taxon>
        <taxon>Microbotryales</taxon>
        <taxon>Microbotryaceae</taxon>
        <taxon>Microbotryum</taxon>
    </lineage>
</organism>
<keyword evidence="2" id="KW-0227">DNA damage</keyword>
<reference evidence="6 7" key="1">
    <citation type="submission" date="2016-11" db="EMBL/GenBank/DDBJ databases">
        <authorList>
            <person name="Jaros S."/>
            <person name="Januszkiewicz K."/>
            <person name="Wedrychowicz H."/>
        </authorList>
    </citation>
    <scope>NUCLEOTIDE SEQUENCE [LARGE SCALE GENOMIC DNA]</scope>
</reference>
<dbReference type="Proteomes" id="UP000249464">
    <property type="component" value="Unassembled WGS sequence"/>
</dbReference>
<dbReference type="PANTHER" id="PTHR12132">
    <property type="entry name" value="DNA REPAIR AND RECOMBINATION PROTEIN RAD52, RAD59"/>
    <property type="match status" value="1"/>
</dbReference>
<proteinExistence type="inferred from homology"/>
<dbReference type="InterPro" id="IPR007232">
    <property type="entry name" value="Rad52_Rad59_Rad22"/>
</dbReference>
<evidence type="ECO:0000313" key="6">
    <source>
        <dbReference type="EMBL" id="SGY44281.1"/>
    </source>
</evidence>
<dbReference type="Pfam" id="PF04098">
    <property type="entry name" value="Rad52_Rad22"/>
    <property type="match status" value="2"/>
</dbReference>
<feature type="compositionally biased region" description="Basic and acidic residues" evidence="5">
    <location>
        <begin position="470"/>
        <end position="494"/>
    </location>
</feature>
<dbReference type="GO" id="GO:0005634">
    <property type="term" value="C:nucleus"/>
    <property type="evidence" value="ECO:0007669"/>
    <property type="project" value="TreeGrafter"/>
</dbReference>
<dbReference type="GO" id="GO:0045002">
    <property type="term" value="P:double-strand break repair via single-strand annealing"/>
    <property type="evidence" value="ECO:0007669"/>
    <property type="project" value="TreeGrafter"/>
</dbReference>
<feature type="region of interest" description="Disordered" evidence="5">
    <location>
        <begin position="313"/>
        <end position="399"/>
    </location>
</feature>
<gene>
    <name evidence="6" type="primary">BQ5605_C001g00137</name>
    <name evidence="6" type="ORF">BQ5605_C001G00137</name>
</gene>
<feature type="compositionally biased region" description="Polar residues" evidence="5">
    <location>
        <begin position="523"/>
        <end position="552"/>
    </location>
</feature>
<dbReference type="Gene3D" id="3.30.390.80">
    <property type="entry name" value="DNA repair protein Rad52/59/22"/>
    <property type="match status" value="2"/>
</dbReference>
<name>A0A2X0M6S1_9BASI</name>
<dbReference type="EMBL" id="FQNC01000043">
    <property type="protein sequence ID" value="SGY44281.1"/>
    <property type="molecule type" value="Genomic_DNA"/>
</dbReference>
<dbReference type="GO" id="GO:0006312">
    <property type="term" value="P:mitotic recombination"/>
    <property type="evidence" value="ECO:0007669"/>
    <property type="project" value="TreeGrafter"/>
</dbReference>
<evidence type="ECO:0000256" key="1">
    <source>
        <dbReference type="ARBA" id="ARBA00006638"/>
    </source>
</evidence>
<evidence type="ECO:0000313" key="7">
    <source>
        <dbReference type="Proteomes" id="UP000249464"/>
    </source>
</evidence>
<dbReference type="AlphaFoldDB" id="A0A2X0M6S1"/>
<feature type="compositionally biased region" description="Low complexity" evidence="5">
    <location>
        <begin position="501"/>
        <end position="511"/>
    </location>
</feature>
<feature type="region of interest" description="Disordered" evidence="5">
    <location>
        <begin position="452"/>
        <end position="575"/>
    </location>
</feature>
<feature type="compositionally biased region" description="Low complexity" evidence="5">
    <location>
        <begin position="557"/>
        <end position="567"/>
    </location>
</feature>
<protein>
    <submittedName>
        <fullName evidence="6">BQ5605_C001g00137 protein</fullName>
    </submittedName>
</protein>